<dbReference type="Gene3D" id="1.25.40.10">
    <property type="entry name" value="Tetratricopeptide repeat domain"/>
    <property type="match status" value="1"/>
</dbReference>
<reference evidence="3" key="1">
    <citation type="submission" date="2016-10" db="EMBL/GenBank/DDBJ databases">
        <authorList>
            <person name="Varghese N."/>
            <person name="Submissions S."/>
        </authorList>
    </citation>
    <scope>NUCLEOTIDE SEQUENCE [LARGE SCALE GENOMIC DNA]</scope>
    <source>
        <strain evidence="3">DSM 26348</strain>
    </source>
</reference>
<keyword evidence="1" id="KW-0732">Signal</keyword>
<protein>
    <submittedName>
        <fullName evidence="2">Tetratricopeptide repeat-containing protein</fullName>
    </submittedName>
</protein>
<dbReference type="EMBL" id="FOQD01000029">
    <property type="protein sequence ID" value="SFJ68199.1"/>
    <property type="molecule type" value="Genomic_DNA"/>
</dbReference>
<dbReference type="STRING" id="1576369.SAMN05421753_1294"/>
<evidence type="ECO:0000256" key="1">
    <source>
        <dbReference type="SAM" id="SignalP"/>
    </source>
</evidence>
<dbReference type="PANTHER" id="PTHR47908:SF2">
    <property type="entry name" value="TETRATRICOPEPTIDE REPEAT (TPR)-LIKE SUPERFAMILY PROTEIN"/>
    <property type="match status" value="1"/>
</dbReference>
<feature type="chain" id="PRO_5011532664" evidence="1">
    <location>
        <begin position="22"/>
        <end position="254"/>
    </location>
</feature>
<evidence type="ECO:0000313" key="3">
    <source>
        <dbReference type="Proteomes" id="UP000199518"/>
    </source>
</evidence>
<dbReference type="InterPro" id="IPR011990">
    <property type="entry name" value="TPR-like_helical_dom_sf"/>
</dbReference>
<dbReference type="AlphaFoldDB" id="A0A1I3TCT4"/>
<dbReference type="RefSeq" id="WP_092057147.1">
    <property type="nucleotide sequence ID" value="NZ_FOQD01000029.1"/>
</dbReference>
<dbReference type="Proteomes" id="UP000199518">
    <property type="component" value="Unassembled WGS sequence"/>
</dbReference>
<keyword evidence="3" id="KW-1185">Reference proteome</keyword>
<evidence type="ECO:0000313" key="2">
    <source>
        <dbReference type="EMBL" id="SFJ68199.1"/>
    </source>
</evidence>
<accession>A0A1I3TCT4</accession>
<gene>
    <name evidence="2" type="ORF">SAMN05421753_1294</name>
</gene>
<feature type="signal peptide" evidence="1">
    <location>
        <begin position="1"/>
        <end position="21"/>
    </location>
</feature>
<dbReference type="SUPFAM" id="SSF48452">
    <property type="entry name" value="TPR-like"/>
    <property type="match status" value="1"/>
</dbReference>
<dbReference type="OrthoDB" id="272871at2"/>
<name>A0A1I3TCT4_9PLAN</name>
<dbReference type="PANTHER" id="PTHR47908">
    <property type="match status" value="1"/>
</dbReference>
<organism evidence="2 3">
    <name type="scientific">Planctomicrobium piriforme</name>
    <dbReference type="NCBI Taxonomy" id="1576369"/>
    <lineage>
        <taxon>Bacteria</taxon>
        <taxon>Pseudomonadati</taxon>
        <taxon>Planctomycetota</taxon>
        <taxon>Planctomycetia</taxon>
        <taxon>Planctomycetales</taxon>
        <taxon>Planctomycetaceae</taxon>
        <taxon>Planctomicrobium</taxon>
    </lineage>
</organism>
<sequence>MRLLCPRLLGFVLLLSNLGVGGEDAMPAAERAQMQQVLDERLSLLNGKIAATPSPELFSQRGDILFFLGRFPEAVEDYTAFAKDKPELAATNWRRGLALYYAGREAEAASQFESCHTRDDTDRENGIWRYLSQCRTLGRDSARKDMLVYTKGDRKPFTNLYDMFAGKQSADDVLKAIMADGASPDEREGQLFYGNLYFGLNELAEGRPETARPFLVKAVRNEWPLQAAYGPRYMWHVARLQLELLDKAPPKSNQ</sequence>
<proteinExistence type="predicted"/>